<proteinExistence type="predicted"/>
<organism evidence="1 2">
    <name type="scientific">Bifidobacterium bifidum</name>
    <dbReference type="NCBI Taxonomy" id="1681"/>
    <lineage>
        <taxon>Bacteria</taxon>
        <taxon>Bacillati</taxon>
        <taxon>Actinomycetota</taxon>
        <taxon>Actinomycetes</taxon>
        <taxon>Bifidobacteriales</taxon>
        <taxon>Bifidobacteriaceae</taxon>
        <taxon>Bifidobacterium</taxon>
    </lineage>
</organism>
<dbReference type="AlphaFoldDB" id="A0A7J5TQ66"/>
<dbReference type="Proteomes" id="UP000451386">
    <property type="component" value="Unassembled WGS sequence"/>
</dbReference>
<accession>A0A7J5TQ66</accession>
<dbReference type="EMBL" id="WDOP01000003">
    <property type="protein sequence ID" value="KAB7486856.1"/>
    <property type="molecule type" value="Genomic_DNA"/>
</dbReference>
<sequence length="111" mass="11581">MGDDGLVGPAGSVKMAESAWAVDDESRFPCVCVPKCAPNRQVRAHSNANGPVCVPKCARSSFRRALKDANACCVRLHAAPSSAAAQPVGGGCPCRPCAQPYRGRSADLRQN</sequence>
<evidence type="ECO:0000313" key="2">
    <source>
        <dbReference type="Proteomes" id="UP000451386"/>
    </source>
</evidence>
<protein>
    <submittedName>
        <fullName evidence="1">Uncharacterized protein</fullName>
    </submittedName>
</protein>
<comment type="caution">
    <text evidence="1">The sequence shown here is derived from an EMBL/GenBank/DDBJ whole genome shotgun (WGS) entry which is preliminary data.</text>
</comment>
<gene>
    <name evidence="1" type="ORF">GBA83_05505</name>
</gene>
<evidence type="ECO:0000313" key="1">
    <source>
        <dbReference type="EMBL" id="KAB7486856.1"/>
    </source>
</evidence>
<reference evidence="1 2" key="1">
    <citation type="journal article" date="2019" name="Nat. Med.">
        <title>A library of human gut bacterial isolates paired with longitudinal multiomics data enables mechanistic microbiome research.</title>
        <authorList>
            <person name="Poyet M."/>
            <person name="Groussin M."/>
            <person name="Gibbons S.M."/>
            <person name="Avila-Pacheco J."/>
            <person name="Jiang X."/>
            <person name="Kearney S.M."/>
            <person name="Perrotta A.R."/>
            <person name="Berdy B."/>
            <person name="Zhao S."/>
            <person name="Lieberman T.D."/>
            <person name="Swanson P.K."/>
            <person name="Smith M."/>
            <person name="Roesemann S."/>
            <person name="Alexander J.E."/>
            <person name="Rich S.A."/>
            <person name="Livny J."/>
            <person name="Vlamakis H."/>
            <person name="Clish C."/>
            <person name="Bullock K."/>
            <person name="Deik A."/>
            <person name="Scott J."/>
            <person name="Pierce K.A."/>
            <person name="Xavier R.J."/>
            <person name="Alm E.J."/>
        </authorList>
    </citation>
    <scope>NUCLEOTIDE SEQUENCE [LARGE SCALE GENOMIC DNA]</scope>
    <source>
        <strain evidence="1 2">BIOML-A13</strain>
    </source>
</reference>
<name>A0A7J5TQ66_BIFBI</name>